<evidence type="ECO:0000256" key="1">
    <source>
        <dbReference type="ARBA" id="ARBA00004442"/>
    </source>
</evidence>
<keyword evidence="3" id="KW-0813">Transport</keyword>
<dbReference type="GO" id="GO:0009279">
    <property type="term" value="C:cell outer membrane"/>
    <property type="evidence" value="ECO:0007669"/>
    <property type="project" value="UniProtKB-SubCell"/>
</dbReference>
<dbReference type="PANTHER" id="PTHR30026:SF20">
    <property type="entry name" value="OUTER MEMBRANE PROTEIN TOLC"/>
    <property type="match status" value="1"/>
</dbReference>
<dbReference type="GO" id="GO:0015288">
    <property type="term" value="F:porin activity"/>
    <property type="evidence" value="ECO:0007669"/>
    <property type="project" value="TreeGrafter"/>
</dbReference>
<dbReference type="Gene3D" id="1.20.1600.10">
    <property type="entry name" value="Outer membrane efflux proteins (OEP)"/>
    <property type="match status" value="1"/>
</dbReference>
<keyword evidence="4" id="KW-1134">Transmembrane beta strand</keyword>
<comment type="caution">
    <text evidence="8">The sequence shown here is derived from an EMBL/GenBank/DDBJ whole genome shotgun (WGS) entry which is preliminary data.</text>
</comment>
<dbReference type="Proteomes" id="UP000230859">
    <property type="component" value="Unassembled WGS sequence"/>
</dbReference>
<reference evidence="8 9" key="1">
    <citation type="submission" date="2017-09" db="EMBL/GenBank/DDBJ databases">
        <title>Depth-based differentiation of microbial function through sediment-hosted aquifers and enrichment of novel symbionts in the deep terrestrial subsurface.</title>
        <authorList>
            <person name="Probst A.J."/>
            <person name="Ladd B."/>
            <person name="Jarett J.K."/>
            <person name="Geller-Mcgrath D.E."/>
            <person name="Sieber C.M."/>
            <person name="Emerson J.B."/>
            <person name="Anantharaman K."/>
            <person name="Thomas B.C."/>
            <person name="Malmstrom R."/>
            <person name="Stieglmeier M."/>
            <person name="Klingl A."/>
            <person name="Woyke T."/>
            <person name="Ryan C.M."/>
            <person name="Banfield J.F."/>
        </authorList>
    </citation>
    <scope>NUCLEOTIDE SEQUENCE [LARGE SCALE GENOMIC DNA]</scope>
    <source>
        <strain evidence="8">CG11_big_fil_rev_8_21_14_0_20_45_26</strain>
    </source>
</reference>
<evidence type="ECO:0000313" key="8">
    <source>
        <dbReference type="EMBL" id="PIQ85017.1"/>
    </source>
</evidence>
<accession>A0A2H0LKY8</accession>
<comment type="subcellular location">
    <subcellularLocation>
        <location evidence="1">Cell outer membrane</location>
    </subcellularLocation>
</comment>
<gene>
    <name evidence="8" type="ORF">COV74_10490</name>
</gene>
<dbReference type="GO" id="GO:1990281">
    <property type="term" value="C:efflux pump complex"/>
    <property type="evidence" value="ECO:0007669"/>
    <property type="project" value="TreeGrafter"/>
</dbReference>
<dbReference type="SUPFAM" id="SSF56954">
    <property type="entry name" value="Outer membrane efflux proteins (OEP)"/>
    <property type="match status" value="1"/>
</dbReference>
<keyword evidence="5" id="KW-0812">Transmembrane</keyword>
<dbReference type="InterPro" id="IPR003423">
    <property type="entry name" value="OMP_efflux"/>
</dbReference>
<evidence type="ECO:0000256" key="3">
    <source>
        <dbReference type="ARBA" id="ARBA00022448"/>
    </source>
</evidence>
<proteinExistence type="inferred from homology"/>
<dbReference type="GO" id="GO:0015562">
    <property type="term" value="F:efflux transmembrane transporter activity"/>
    <property type="evidence" value="ECO:0007669"/>
    <property type="project" value="InterPro"/>
</dbReference>
<comment type="similarity">
    <text evidence="2">Belongs to the outer membrane factor (OMF) (TC 1.B.17) family.</text>
</comment>
<evidence type="ECO:0000256" key="5">
    <source>
        <dbReference type="ARBA" id="ARBA00022692"/>
    </source>
</evidence>
<evidence type="ECO:0000256" key="7">
    <source>
        <dbReference type="ARBA" id="ARBA00023237"/>
    </source>
</evidence>
<keyword evidence="7" id="KW-0998">Cell outer membrane</keyword>
<evidence type="ECO:0000256" key="2">
    <source>
        <dbReference type="ARBA" id="ARBA00007613"/>
    </source>
</evidence>
<dbReference type="PANTHER" id="PTHR30026">
    <property type="entry name" value="OUTER MEMBRANE PROTEIN TOLC"/>
    <property type="match status" value="1"/>
</dbReference>
<dbReference type="EMBL" id="PCVY01000076">
    <property type="protein sequence ID" value="PIQ85017.1"/>
    <property type="molecule type" value="Genomic_DNA"/>
</dbReference>
<evidence type="ECO:0000256" key="6">
    <source>
        <dbReference type="ARBA" id="ARBA00023136"/>
    </source>
</evidence>
<name>A0A2H0LKY8_9BACT</name>
<sequence>MKNLTKIMMGLSIACFGASGLSWSQTDSVPRSIELTSILTEALAHNPDIQSTKAEWQASRKKVWQETALPDPMVGMDLMGEMTETRVGPQENRMMVSQEIPFPLKLIKKGQIANDEARAAEMRYLATVRDTLNEISKLYYDLYYTDASIAVIEEVKTILKHFESVAQSRYANLKASQRDVAKAQAEVSLVLEQLFSLEQKRHSLAAQLNAWLDRDPMGEVGQTVLPEKPTLPQSIYELVEMAVKHREEIKAMEAMVQKSYRERTLARLEWIPDLNVGFSYTWVGSGETTSANDGQDSWMFPLRINVPIWQNRIIPKIQETNELIKANEAKLTEAKNQAYYEVKDAYYRYDSAAKIVELYETAILPQAELVLRSDQAGYEGGEADFLNLLDSERVYLNAKLTHVRLVTELFKSYLDIERSTGLDLERHVSQTVQTEAHHE</sequence>
<keyword evidence="6" id="KW-0472">Membrane</keyword>
<protein>
    <recommendedName>
        <fullName evidence="10">Transporter</fullName>
    </recommendedName>
</protein>
<dbReference type="Pfam" id="PF02321">
    <property type="entry name" value="OEP"/>
    <property type="match status" value="2"/>
</dbReference>
<evidence type="ECO:0000313" key="9">
    <source>
        <dbReference type="Proteomes" id="UP000230859"/>
    </source>
</evidence>
<dbReference type="AlphaFoldDB" id="A0A2H0LKY8"/>
<organism evidence="8 9">
    <name type="scientific">Candidatus Abzuiibacterium crystallinum</name>
    <dbReference type="NCBI Taxonomy" id="1974748"/>
    <lineage>
        <taxon>Bacteria</taxon>
        <taxon>Pseudomonadati</taxon>
        <taxon>Candidatus Omnitrophota</taxon>
        <taxon>Candidatus Abzuiibacterium</taxon>
    </lineage>
</organism>
<dbReference type="InterPro" id="IPR051906">
    <property type="entry name" value="TolC-like"/>
</dbReference>
<evidence type="ECO:0008006" key="10">
    <source>
        <dbReference type="Google" id="ProtNLM"/>
    </source>
</evidence>
<evidence type="ECO:0000256" key="4">
    <source>
        <dbReference type="ARBA" id="ARBA00022452"/>
    </source>
</evidence>